<evidence type="ECO:0000256" key="1">
    <source>
        <dbReference type="SAM" id="SignalP"/>
    </source>
</evidence>
<dbReference type="RefSeq" id="WP_106528101.1">
    <property type="nucleotide sequence ID" value="NZ_PYAW01000002.1"/>
</dbReference>
<dbReference type="InterPro" id="IPR007433">
    <property type="entry name" value="DUF481"/>
</dbReference>
<feature type="chain" id="PRO_5015166056" evidence="1">
    <location>
        <begin position="30"/>
        <end position="349"/>
    </location>
</feature>
<dbReference type="EMBL" id="PYAW01000002">
    <property type="protein sequence ID" value="PSL47668.1"/>
    <property type="molecule type" value="Genomic_DNA"/>
</dbReference>
<gene>
    <name evidence="2" type="ORF">CLV51_102525</name>
</gene>
<comment type="caution">
    <text evidence="2">The sequence shown here is derived from an EMBL/GenBank/DDBJ whole genome shotgun (WGS) entry which is preliminary data.</text>
</comment>
<dbReference type="Pfam" id="PF04338">
    <property type="entry name" value="DUF481"/>
    <property type="match status" value="1"/>
</dbReference>
<keyword evidence="1" id="KW-0732">Signal</keyword>
<evidence type="ECO:0000313" key="3">
    <source>
        <dbReference type="Proteomes" id="UP000240971"/>
    </source>
</evidence>
<evidence type="ECO:0000313" key="2">
    <source>
        <dbReference type="EMBL" id="PSL47668.1"/>
    </source>
</evidence>
<organism evidence="2 3">
    <name type="scientific">Chitinophaga niastensis</name>
    <dbReference type="NCBI Taxonomy" id="536980"/>
    <lineage>
        <taxon>Bacteria</taxon>
        <taxon>Pseudomonadati</taxon>
        <taxon>Bacteroidota</taxon>
        <taxon>Chitinophagia</taxon>
        <taxon>Chitinophagales</taxon>
        <taxon>Chitinophagaceae</taxon>
        <taxon>Chitinophaga</taxon>
    </lineage>
</organism>
<dbReference type="OrthoDB" id="666658at2"/>
<protein>
    <submittedName>
        <fullName evidence="2">Uncharacterized protein DUF481</fullName>
    </submittedName>
</protein>
<name>A0A2P8HN67_CHINA</name>
<dbReference type="AlphaFoldDB" id="A0A2P8HN67"/>
<accession>A0A2P8HN67</accession>
<reference evidence="2 3" key="1">
    <citation type="submission" date="2018-03" db="EMBL/GenBank/DDBJ databases">
        <title>Genomic Encyclopedia of Archaeal and Bacterial Type Strains, Phase II (KMG-II): from individual species to whole genera.</title>
        <authorList>
            <person name="Goeker M."/>
        </authorList>
    </citation>
    <scope>NUCLEOTIDE SEQUENCE [LARGE SCALE GENOMIC DNA]</scope>
    <source>
        <strain evidence="2 3">DSM 24859</strain>
    </source>
</reference>
<feature type="signal peptide" evidence="1">
    <location>
        <begin position="1"/>
        <end position="29"/>
    </location>
</feature>
<keyword evidence="3" id="KW-1185">Reference proteome</keyword>
<proteinExistence type="predicted"/>
<dbReference type="Proteomes" id="UP000240971">
    <property type="component" value="Unassembled WGS sequence"/>
</dbReference>
<sequence>MKKTTLPFYRPLFIASLVLLLLCSSKLSAQSTDTLYFSSGLTLSGELDQIKEGMISFSSDDLNDQEIERYKISTLTASSYTYRIETIRKMVYYGTLGKADSGMVKIQTAKDTLLIQLQELSQVASYDTGFFNNLSGTLALGYVFTKSAQLGVLNTYNDLTYFDGTFGAELSVTGITGFTQGGTKRIREYVWFTPGYYITPSWQAVGLFSYQRNQELGTAKRFVEGAGISNTLLVRSNMTASIIGGLVTNQESAFQGRLRTGILEAPLILKYDLFLLNDNNFRLQLVQGVFFGLNEGGRIRGEGLVRAAYDIIDSFSINLVFYNSYDSRPPLNFFTKFDYSFVFGVGYSF</sequence>